<evidence type="ECO:0000313" key="1">
    <source>
        <dbReference type="EMBL" id="KAJ0037748.1"/>
    </source>
</evidence>
<proteinExistence type="predicted"/>
<evidence type="ECO:0000313" key="2">
    <source>
        <dbReference type="Proteomes" id="UP001163603"/>
    </source>
</evidence>
<reference evidence="2" key="1">
    <citation type="journal article" date="2023" name="G3 (Bethesda)">
        <title>Genome assembly and association tests identify interacting loci associated with vigor, precocity, and sex in interspecific pistachio rootstocks.</title>
        <authorList>
            <person name="Palmer W."/>
            <person name="Jacygrad E."/>
            <person name="Sagayaradj S."/>
            <person name="Cavanaugh K."/>
            <person name="Han R."/>
            <person name="Bertier L."/>
            <person name="Beede B."/>
            <person name="Kafkas S."/>
            <person name="Golino D."/>
            <person name="Preece J."/>
            <person name="Michelmore R."/>
        </authorList>
    </citation>
    <scope>NUCLEOTIDE SEQUENCE [LARGE SCALE GENOMIC DNA]</scope>
</reference>
<dbReference type="EMBL" id="CM047741">
    <property type="protein sequence ID" value="KAJ0037748.1"/>
    <property type="molecule type" value="Genomic_DNA"/>
</dbReference>
<accession>A0ACC0YKV3</accession>
<name>A0ACC0YKV3_9ROSI</name>
<gene>
    <name evidence="1" type="ORF">Pint_23360</name>
</gene>
<sequence>MASLKAEKPVGTQLFGQSKKEASKASEGAPKASGSKSAPKKAAQKPQEPKKKGKGGKPAAKH</sequence>
<keyword evidence="2" id="KW-1185">Reference proteome</keyword>
<organism evidence="1 2">
    <name type="scientific">Pistacia integerrima</name>
    <dbReference type="NCBI Taxonomy" id="434235"/>
    <lineage>
        <taxon>Eukaryota</taxon>
        <taxon>Viridiplantae</taxon>
        <taxon>Streptophyta</taxon>
        <taxon>Embryophyta</taxon>
        <taxon>Tracheophyta</taxon>
        <taxon>Spermatophyta</taxon>
        <taxon>Magnoliopsida</taxon>
        <taxon>eudicotyledons</taxon>
        <taxon>Gunneridae</taxon>
        <taxon>Pentapetalae</taxon>
        <taxon>rosids</taxon>
        <taxon>malvids</taxon>
        <taxon>Sapindales</taxon>
        <taxon>Anacardiaceae</taxon>
        <taxon>Pistacia</taxon>
    </lineage>
</organism>
<dbReference type="Proteomes" id="UP001163603">
    <property type="component" value="Chromosome 6"/>
</dbReference>
<protein>
    <submittedName>
        <fullName evidence="1">Uncharacterized protein</fullName>
    </submittedName>
</protein>
<comment type="caution">
    <text evidence="1">The sequence shown here is derived from an EMBL/GenBank/DDBJ whole genome shotgun (WGS) entry which is preliminary data.</text>
</comment>